<protein>
    <submittedName>
        <fullName evidence="4">Integrase catalytic domain-containing protein</fullName>
    </submittedName>
</protein>
<dbReference type="Gene3D" id="3.30.420.10">
    <property type="entry name" value="Ribonuclease H-like superfamily/Ribonuclease H"/>
    <property type="match status" value="1"/>
</dbReference>
<evidence type="ECO:0000313" key="2">
    <source>
        <dbReference type="EMBL" id="VDL81458.1"/>
    </source>
</evidence>
<dbReference type="InterPro" id="IPR036397">
    <property type="entry name" value="RNaseH_sf"/>
</dbReference>
<dbReference type="InterPro" id="IPR050951">
    <property type="entry name" value="Retrovirus_Pol_polyprotein"/>
</dbReference>
<reference evidence="2 3" key="2">
    <citation type="submission" date="2018-11" db="EMBL/GenBank/DDBJ databases">
        <authorList>
            <consortium name="Pathogen Informatics"/>
        </authorList>
    </citation>
    <scope>NUCLEOTIDE SEQUENCE [LARGE SCALE GENOMIC DNA]</scope>
</reference>
<proteinExistence type="predicted"/>
<accession>A0A0N4YL08</accession>
<evidence type="ECO:0000313" key="3">
    <source>
        <dbReference type="Proteomes" id="UP000271162"/>
    </source>
</evidence>
<name>A0A0N4YL08_NIPBR</name>
<dbReference type="Proteomes" id="UP000271162">
    <property type="component" value="Unassembled WGS sequence"/>
</dbReference>
<dbReference type="SUPFAM" id="SSF53098">
    <property type="entry name" value="Ribonuclease H-like"/>
    <property type="match status" value="1"/>
</dbReference>
<sequence length="151" mass="16582">MGISATGMKYMLVLVDHFSKWLGAHLLPDKSAKSVAEAICQRWICEGGWWPGQMHSEQGSECTVAELAKMAGVNLTATKGYNSRANEACERVIGTLQTILKKEVEFPDFWDTWAPNVVYAYDVMPHGATGESILPVVWIRPARSVASDPAV</sequence>
<organism evidence="4">
    <name type="scientific">Nippostrongylus brasiliensis</name>
    <name type="common">Rat hookworm</name>
    <dbReference type="NCBI Taxonomy" id="27835"/>
    <lineage>
        <taxon>Eukaryota</taxon>
        <taxon>Metazoa</taxon>
        <taxon>Ecdysozoa</taxon>
        <taxon>Nematoda</taxon>
        <taxon>Chromadorea</taxon>
        <taxon>Rhabditida</taxon>
        <taxon>Rhabditina</taxon>
        <taxon>Rhabditomorpha</taxon>
        <taxon>Strongyloidea</taxon>
        <taxon>Heligmosomidae</taxon>
        <taxon>Nippostrongylus</taxon>
    </lineage>
</organism>
<dbReference type="AlphaFoldDB" id="A0A0N4YL08"/>
<dbReference type="GO" id="GO:0015074">
    <property type="term" value="P:DNA integration"/>
    <property type="evidence" value="ECO:0007669"/>
    <property type="project" value="InterPro"/>
</dbReference>
<evidence type="ECO:0000313" key="4">
    <source>
        <dbReference type="WBParaSite" id="NBR_0001776001-mRNA-1"/>
    </source>
</evidence>
<dbReference type="WBParaSite" id="NBR_0001776001-mRNA-1">
    <property type="protein sequence ID" value="NBR_0001776001-mRNA-1"/>
    <property type="gene ID" value="NBR_0001776001"/>
</dbReference>
<evidence type="ECO:0000259" key="1">
    <source>
        <dbReference type="PROSITE" id="PS50994"/>
    </source>
</evidence>
<dbReference type="PANTHER" id="PTHR37984:SF15">
    <property type="entry name" value="INTEGRASE CATALYTIC DOMAIN-CONTAINING PROTEIN"/>
    <property type="match status" value="1"/>
</dbReference>
<dbReference type="PROSITE" id="PS50994">
    <property type="entry name" value="INTEGRASE"/>
    <property type="match status" value="1"/>
</dbReference>
<keyword evidence="3" id="KW-1185">Reference proteome</keyword>
<feature type="domain" description="Integrase catalytic" evidence="1">
    <location>
        <begin position="1"/>
        <end position="141"/>
    </location>
</feature>
<dbReference type="InterPro" id="IPR012337">
    <property type="entry name" value="RNaseH-like_sf"/>
</dbReference>
<dbReference type="OMA" id="SRANEAC"/>
<gene>
    <name evidence="2" type="ORF">NBR_LOCUS17761</name>
</gene>
<reference evidence="4" key="1">
    <citation type="submission" date="2017-02" db="UniProtKB">
        <authorList>
            <consortium name="WormBaseParasite"/>
        </authorList>
    </citation>
    <scope>IDENTIFICATION</scope>
</reference>
<dbReference type="PANTHER" id="PTHR37984">
    <property type="entry name" value="PROTEIN CBG26694"/>
    <property type="match status" value="1"/>
</dbReference>
<dbReference type="EMBL" id="UYSL01022955">
    <property type="protein sequence ID" value="VDL81458.1"/>
    <property type="molecule type" value="Genomic_DNA"/>
</dbReference>
<dbReference type="STRING" id="27835.A0A0N4YL08"/>
<dbReference type="GO" id="GO:0003676">
    <property type="term" value="F:nucleic acid binding"/>
    <property type="evidence" value="ECO:0007669"/>
    <property type="project" value="InterPro"/>
</dbReference>
<dbReference type="InterPro" id="IPR001584">
    <property type="entry name" value="Integrase_cat-core"/>
</dbReference>